<proteinExistence type="predicted"/>
<sequence length="182" mass="19882">MRLGSIRACGVEAGRDLAQRRRVRFPSGIVAREQMLANGQRERGAVEWVLEQQLRPQAKRAQRAGREFAHGHVLHDVLDERHVGEHAVGREQRLDRLVVGRSFEAAQDLQHAAEVQQQRAPCVSFFHGDVSGRVAGRMRGNGRPRPGAAGGCPAAGLTGAETPPARCDMSCRVARGVRCIQA</sequence>
<dbReference type="EMBL" id="CP000124">
    <property type="protein sequence ID" value="ABA50765.1"/>
    <property type="molecule type" value="Genomic_DNA"/>
</dbReference>
<dbReference type="HOGENOM" id="CLU_1479425_0_0_4"/>
<protein>
    <submittedName>
        <fullName evidence="1">Uncharacterized protein</fullName>
    </submittedName>
</protein>
<name>Q3JXG0_BURP1</name>
<accession>Q3JXG0</accession>
<dbReference type="Proteomes" id="UP000002700">
    <property type="component" value="Chromosome I"/>
</dbReference>
<organism evidence="1 2">
    <name type="scientific">Burkholderia pseudomallei (strain 1710b)</name>
    <dbReference type="NCBI Taxonomy" id="320372"/>
    <lineage>
        <taxon>Bacteria</taxon>
        <taxon>Pseudomonadati</taxon>
        <taxon>Pseudomonadota</taxon>
        <taxon>Betaproteobacteria</taxon>
        <taxon>Burkholderiales</taxon>
        <taxon>Burkholderiaceae</taxon>
        <taxon>Burkholderia</taxon>
        <taxon>pseudomallei group</taxon>
    </lineage>
</organism>
<reference evidence="1 2" key="1">
    <citation type="submission" date="2005-09" db="EMBL/GenBank/DDBJ databases">
        <authorList>
            <person name="Woods D.E."/>
            <person name="Nierman W.C."/>
        </authorList>
    </citation>
    <scope>NUCLEOTIDE SEQUENCE [LARGE SCALE GENOMIC DNA]</scope>
    <source>
        <strain evidence="1 2">1710b</strain>
    </source>
</reference>
<dbReference type="EnsemblBacteria" id="ABA50765">
    <property type="protein sequence ID" value="ABA50765"/>
    <property type="gene ID" value="BURPS1710b_0327"/>
</dbReference>
<gene>
    <name evidence="1" type="ordered locus">BURPS1710b_0327</name>
</gene>
<evidence type="ECO:0000313" key="2">
    <source>
        <dbReference type="Proteomes" id="UP000002700"/>
    </source>
</evidence>
<evidence type="ECO:0000313" key="1">
    <source>
        <dbReference type="EMBL" id="ABA50765.1"/>
    </source>
</evidence>
<dbReference type="KEGG" id="bpm:BURPS1710b_0327"/>
<dbReference type="AlphaFoldDB" id="Q3JXG0"/>